<keyword evidence="3" id="KW-0731">Sigma factor</keyword>
<dbReference type="GO" id="GO:0016987">
    <property type="term" value="F:sigma factor activity"/>
    <property type="evidence" value="ECO:0007669"/>
    <property type="project" value="UniProtKB-KW"/>
</dbReference>
<dbReference type="AlphaFoldDB" id="A0A327QIA9"/>
<dbReference type="InterPro" id="IPR007627">
    <property type="entry name" value="RNA_pol_sigma70_r2"/>
</dbReference>
<evidence type="ECO:0000259" key="5">
    <source>
        <dbReference type="Pfam" id="PF04542"/>
    </source>
</evidence>
<dbReference type="InterPro" id="IPR013324">
    <property type="entry name" value="RNA_pol_sigma_r3/r4-like"/>
</dbReference>
<accession>A0A327QIA9</accession>
<dbReference type="PANTHER" id="PTHR43133">
    <property type="entry name" value="RNA POLYMERASE ECF-TYPE SIGMA FACTO"/>
    <property type="match status" value="1"/>
</dbReference>
<evidence type="ECO:0000313" key="7">
    <source>
        <dbReference type="EMBL" id="RAJ04041.1"/>
    </source>
</evidence>
<dbReference type="RefSeq" id="WP_111598357.1">
    <property type="nucleotide sequence ID" value="NZ_QLLL01000005.1"/>
</dbReference>
<dbReference type="EMBL" id="QLLL01000005">
    <property type="protein sequence ID" value="RAJ04041.1"/>
    <property type="molecule type" value="Genomic_DNA"/>
</dbReference>
<dbReference type="GO" id="GO:0003677">
    <property type="term" value="F:DNA binding"/>
    <property type="evidence" value="ECO:0007669"/>
    <property type="project" value="InterPro"/>
</dbReference>
<comment type="caution">
    <text evidence="7">The sequence shown here is derived from an EMBL/GenBank/DDBJ whole genome shotgun (WGS) entry which is preliminary data.</text>
</comment>
<dbReference type="NCBIfam" id="TIGR02937">
    <property type="entry name" value="sigma70-ECF"/>
    <property type="match status" value="1"/>
</dbReference>
<keyword evidence="4" id="KW-0804">Transcription</keyword>
<dbReference type="SUPFAM" id="SSF88659">
    <property type="entry name" value="Sigma3 and sigma4 domains of RNA polymerase sigma factors"/>
    <property type="match status" value="1"/>
</dbReference>
<comment type="similarity">
    <text evidence="1">Belongs to the sigma-70 factor family. ECF subfamily.</text>
</comment>
<evidence type="ECO:0000256" key="1">
    <source>
        <dbReference type="ARBA" id="ARBA00010641"/>
    </source>
</evidence>
<evidence type="ECO:0000259" key="6">
    <source>
        <dbReference type="Pfam" id="PF08281"/>
    </source>
</evidence>
<protein>
    <submittedName>
        <fullName evidence="7">RNA polymerase sigma-70 factor (ECF subfamily)</fullName>
    </submittedName>
</protein>
<organism evidence="7 8">
    <name type="scientific">Chitinophaga skermanii</name>
    <dbReference type="NCBI Taxonomy" id="331697"/>
    <lineage>
        <taxon>Bacteria</taxon>
        <taxon>Pseudomonadati</taxon>
        <taxon>Bacteroidota</taxon>
        <taxon>Chitinophagia</taxon>
        <taxon>Chitinophagales</taxon>
        <taxon>Chitinophagaceae</taxon>
        <taxon>Chitinophaga</taxon>
    </lineage>
</organism>
<dbReference type="OrthoDB" id="659577at2"/>
<dbReference type="InterPro" id="IPR014327">
    <property type="entry name" value="RNA_pol_sigma70_bacteroid"/>
</dbReference>
<evidence type="ECO:0000256" key="3">
    <source>
        <dbReference type="ARBA" id="ARBA00023082"/>
    </source>
</evidence>
<sequence length="178" mass="20639">MNQDVYNCIAQVKEGSTTAFYQLFNTWKDPLFGYALKLCRTRDMAEEAVQEVFMRIWMHREKLDPSQNIQAYLYTAIRNSVFNSLKKAAIERRLKSGVSYHQSDTDNTTEEKISAADLHRAKDQAISQLPPQRKLIFQLSRMEGLSQQQIALKLGISTNTVKDQIVKANRFLRTQLKY</sequence>
<dbReference type="InterPro" id="IPR014284">
    <property type="entry name" value="RNA_pol_sigma-70_dom"/>
</dbReference>
<dbReference type="InterPro" id="IPR039425">
    <property type="entry name" value="RNA_pol_sigma-70-like"/>
</dbReference>
<feature type="domain" description="RNA polymerase sigma factor 70 region 4 type 2" evidence="6">
    <location>
        <begin position="123"/>
        <end position="168"/>
    </location>
</feature>
<evidence type="ECO:0000256" key="4">
    <source>
        <dbReference type="ARBA" id="ARBA00023163"/>
    </source>
</evidence>
<dbReference type="NCBIfam" id="TIGR02985">
    <property type="entry name" value="Sig70_bacteroi1"/>
    <property type="match status" value="1"/>
</dbReference>
<dbReference type="Gene3D" id="1.10.1740.10">
    <property type="match status" value="1"/>
</dbReference>
<dbReference type="InterPro" id="IPR013249">
    <property type="entry name" value="RNA_pol_sigma70_r4_t2"/>
</dbReference>
<dbReference type="PANTHER" id="PTHR43133:SF46">
    <property type="entry name" value="RNA POLYMERASE SIGMA-70 FACTOR ECF SUBFAMILY"/>
    <property type="match status" value="1"/>
</dbReference>
<gene>
    <name evidence="7" type="ORF">LX64_02918</name>
</gene>
<keyword evidence="2" id="KW-0805">Transcription regulation</keyword>
<keyword evidence="8" id="KW-1185">Reference proteome</keyword>
<dbReference type="GO" id="GO:0006352">
    <property type="term" value="P:DNA-templated transcription initiation"/>
    <property type="evidence" value="ECO:0007669"/>
    <property type="project" value="InterPro"/>
</dbReference>
<name>A0A327QIA9_9BACT</name>
<dbReference type="InterPro" id="IPR036388">
    <property type="entry name" value="WH-like_DNA-bd_sf"/>
</dbReference>
<reference evidence="7 8" key="1">
    <citation type="submission" date="2018-06" db="EMBL/GenBank/DDBJ databases">
        <title>Genomic Encyclopedia of Archaeal and Bacterial Type Strains, Phase II (KMG-II): from individual species to whole genera.</title>
        <authorList>
            <person name="Goeker M."/>
        </authorList>
    </citation>
    <scope>NUCLEOTIDE SEQUENCE [LARGE SCALE GENOMIC DNA]</scope>
    <source>
        <strain evidence="7 8">DSM 23857</strain>
    </source>
</reference>
<feature type="domain" description="RNA polymerase sigma-70 region 2" evidence="5">
    <location>
        <begin position="23"/>
        <end position="88"/>
    </location>
</feature>
<dbReference type="Pfam" id="PF08281">
    <property type="entry name" value="Sigma70_r4_2"/>
    <property type="match status" value="1"/>
</dbReference>
<dbReference type="Proteomes" id="UP000249547">
    <property type="component" value="Unassembled WGS sequence"/>
</dbReference>
<dbReference type="SUPFAM" id="SSF88946">
    <property type="entry name" value="Sigma2 domain of RNA polymerase sigma factors"/>
    <property type="match status" value="1"/>
</dbReference>
<evidence type="ECO:0000313" key="8">
    <source>
        <dbReference type="Proteomes" id="UP000249547"/>
    </source>
</evidence>
<proteinExistence type="inferred from homology"/>
<evidence type="ECO:0000256" key="2">
    <source>
        <dbReference type="ARBA" id="ARBA00023015"/>
    </source>
</evidence>
<dbReference type="Gene3D" id="1.10.10.10">
    <property type="entry name" value="Winged helix-like DNA-binding domain superfamily/Winged helix DNA-binding domain"/>
    <property type="match status" value="1"/>
</dbReference>
<dbReference type="InterPro" id="IPR013325">
    <property type="entry name" value="RNA_pol_sigma_r2"/>
</dbReference>
<dbReference type="Pfam" id="PF04542">
    <property type="entry name" value="Sigma70_r2"/>
    <property type="match status" value="1"/>
</dbReference>